<dbReference type="Proteomes" id="UP000474757">
    <property type="component" value="Unassembled WGS sequence"/>
</dbReference>
<evidence type="ECO:0000313" key="3">
    <source>
        <dbReference type="Proteomes" id="UP000474757"/>
    </source>
</evidence>
<organism evidence="2 3">
    <name type="scientific">Pseudoroseicyclus tamaricis</name>
    <dbReference type="NCBI Taxonomy" id="2705421"/>
    <lineage>
        <taxon>Bacteria</taxon>
        <taxon>Pseudomonadati</taxon>
        <taxon>Pseudomonadota</taxon>
        <taxon>Alphaproteobacteria</taxon>
        <taxon>Rhodobacterales</taxon>
        <taxon>Paracoccaceae</taxon>
        <taxon>Pseudoroseicyclus</taxon>
    </lineage>
</organism>
<evidence type="ECO:0000313" key="2">
    <source>
        <dbReference type="EMBL" id="NDV01836.1"/>
    </source>
</evidence>
<dbReference type="InterPro" id="IPR036513">
    <property type="entry name" value="STAS_dom_sf"/>
</dbReference>
<dbReference type="SUPFAM" id="SSF52091">
    <property type="entry name" value="SpoIIaa-like"/>
    <property type="match status" value="1"/>
</dbReference>
<dbReference type="Pfam" id="PF13466">
    <property type="entry name" value="STAS_2"/>
    <property type="match status" value="1"/>
</dbReference>
<evidence type="ECO:0000259" key="1">
    <source>
        <dbReference type="PROSITE" id="PS50801"/>
    </source>
</evidence>
<sequence>MTETGQSYRMEAQRAQSGADPLYAFLKGAAGGPAVIDLSEVGLCDAQRLQILVSASRHWRAAGASLRLTGAGEAFMEGLELSGLDPAEFDFEDK</sequence>
<gene>
    <name evidence="2" type="ORF">GZA08_12765</name>
</gene>
<keyword evidence="3" id="KW-1185">Reference proteome</keyword>
<dbReference type="Gene3D" id="3.30.750.24">
    <property type="entry name" value="STAS domain"/>
    <property type="match status" value="1"/>
</dbReference>
<proteinExistence type="predicted"/>
<reference evidence="2 3" key="1">
    <citation type="submission" date="2020-02" db="EMBL/GenBank/DDBJ databases">
        <title>Pseudoroseicyclus tamarix, sp. nov., isolated from offshore sediment of a Tamarix chinensis forest.</title>
        <authorList>
            <person name="Gai Y."/>
        </authorList>
    </citation>
    <scope>NUCLEOTIDE SEQUENCE [LARGE SCALE GENOMIC DNA]</scope>
    <source>
        <strain evidence="2 3">CLL3-39</strain>
    </source>
</reference>
<dbReference type="RefSeq" id="WP_163894243.1">
    <property type="nucleotide sequence ID" value="NZ_JAAFYS010000003.1"/>
</dbReference>
<comment type="caution">
    <text evidence="2">The sequence shown here is derived from an EMBL/GenBank/DDBJ whole genome shotgun (WGS) entry which is preliminary data.</text>
</comment>
<dbReference type="PROSITE" id="PS50801">
    <property type="entry name" value="STAS"/>
    <property type="match status" value="1"/>
</dbReference>
<dbReference type="CDD" id="cd07043">
    <property type="entry name" value="STAS_anti-anti-sigma_factors"/>
    <property type="match status" value="1"/>
</dbReference>
<feature type="domain" description="STAS" evidence="1">
    <location>
        <begin position="35"/>
        <end position="94"/>
    </location>
</feature>
<accession>A0A6B2K527</accession>
<name>A0A6B2K527_9RHOB</name>
<dbReference type="AlphaFoldDB" id="A0A6B2K527"/>
<dbReference type="InterPro" id="IPR002645">
    <property type="entry name" value="STAS_dom"/>
</dbReference>
<dbReference type="InterPro" id="IPR058548">
    <property type="entry name" value="MlaB-like_STAS"/>
</dbReference>
<dbReference type="EMBL" id="JAAGAB010000003">
    <property type="protein sequence ID" value="NDV01836.1"/>
    <property type="molecule type" value="Genomic_DNA"/>
</dbReference>
<protein>
    <submittedName>
        <fullName evidence="2">STAS domain-containing protein</fullName>
    </submittedName>
</protein>